<proteinExistence type="predicted"/>
<dbReference type="Proteomes" id="UP000048841">
    <property type="component" value="Unassembled WGS sequence"/>
</dbReference>
<organism evidence="2 3">
    <name type="scientific">Yersinia enterocolitica</name>
    <dbReference type="NCBI Taxonomy" id="630"/>
    <lineage>
        <taxon>Bacteria</taxon>
        <taxon>Pseudomonadati</taxon>
        <taxon>Pseudomonadota</taxon>
        <taxon>Gammaproteobacteria</taxon>
        <taxon>Enterobacterales</taxon>
        <taxon>Yersiniaceae</taxon>
        <taxon>Yersinia</taxon>
    </lineage>
</organism>
<evidence type="ECO:0000313" key="3">
    <source>
        <dbReference type="Proteomes" id="UP000048841"/>
    </source>
</evidence>
<accession>A0A0E1NI00</accession>
<name>A0A0E1NI00_YEREN</name>
<reference evidence="2 3" key="1">
    <citation type="submission" date="2015-03" db="EMBL/GenBank/DDBJ databases">
        <authorList>
            <person name="Murphy D."/>
        </authorList>
    </citation>
    <scope>NUCLEOTIDE SEQUENCE [LARGE SCALE GENOMIC DNA]</scope>
    <source>
        <strain evidence="2 3">IP26249</strain>
    </source>
</reference>
<evidence type="ECO:0000313" key="2">
    <source>
        <dbReference type="EMBL" id="CFQ61319.1"/>
    </source>
</evidence>
<dbReference type="PATRIC" id="fig|630.30.peg.3264"/>
<gene>
    <name evidence="2" type="ORF">ERS137941_01803</name>
</gene>
<protein>
    <submittedName>
        <fullName evidence="2">Uncharacterized protein</fullName>
    </submittedName>
</protein>
<dbReference type="EMBL" id="CGBR01000010">
    <property type="protein sequence ID" value="CFQ61319.1"/>
    <property type="molecule type" value="Genomic_DNA"/>
</dbReference>
<feature type="region of interest" description="Disordered" evidence="1">
    <location>
        <begin position="52"/>
        <end position="74"/>
    </location>
</feature>
<dbReference type="KEGG" id="yet:CH48_1079"/>
<evidence type="ECO:0000256" key="1">
    <source>
        <dbReference type="SAM" id="MobiDB-lite"/>
    </source>
</evidence>
<dbReference type="AlphaFoldDB" id="A0A0E1NI00"/>
<sequence>MSVTCLSLGKVLASALKIKAVNSMAHPIANFVFIIHSLINSHNTDDMSSLRQIAPIGSPEKRASSQGYAGVADR</sequence>